<dbReference type="EMBL" id="JACHHZ010000002">
    <property type="protein sequence ID" value="MBB6092691.1"/>
    <property type="molecule type" value="Genomic_DNA"/>
</dbReference>
<name>A0A841HHQ1_9GAMM</name>
<comment type="caution">
    <text evidence="2">The sequence shown here is derived from an EMBL/GenBank/DDBJ whole genome shotgun (WGS) entry which is preliminary data.</text>
</comment>
<feature type="transmembrane region" description="Helical" evidence="1">
    <location>
        <begin position="250"/>
        <end position="268"/>
    </location>
</feature>
<keyword evidence="3" id="KW-1185">Reference proteome</keyword>
<keyword evidence="1" id="KW-0472">Membrane</keyword>
<evidence type="ECO:0000256" key="1">
    <source>
        <dbReference type="SAM" id="Phobius"/>
    </source>
</evidence>
<gene>
    <name evidence="2" type="ORF">HNQ60_001569</name>
</gene>
<feature type="transmembrane region" description="Helical" evidence="1">
    <location>
        <begin position="280"/>
        <end position="310"/>
    </location>
</feature>
<reference evidence="2 3" key="1">
    <citation type="submission" date="2020-08" db="EMBL/GenBank/DDBJ databases">
        <title>Genomic Encyclopedia of Type Strains, Phase IV (KMG-IV): sequencing the most valuable type-strain genomes for metagenomic binning, comparative biology and taxonomic classification.</title>
        <authorList>
            <person name="Goeker M."/>
        </authorList>
    </citation>
    <scope>NUCLEOTIDE SEQUENCE [LARGE SCALE GENOMIC DNA]</scope>
    <source>
        <strain evidence="2 3">DSM 26723</strain>
    </source>
</reference>
<keyword evidence="1" id="KW-0812">Transmembrane</keyword>
<organism evidence="2 3">
    <name type="scientific">Povalibacter uvarum</name>
    <dbReference type="NCBI Taxonomy" id="732238"/>
    <lineage>
        <taxon>Bacteria</taxon>
        <taxon>Pseudomonadati</taxon>
        <taxon>Pseudomonadota</taxon>
        <taxon>Gammaproteobacteria</taxon>
        <taxon>Steroidobacterales</taxon>
        <taxon>Steroidobacteraceae</taxon>
        <taxon>Povalibacter</taxon>
    </lineage>
</organism>
<dbReference type="RefSeq" id="WP_184330477.1">
    <property type="nucleotide sequence ID" value="NZ_JACHHZ010000002.1"/>
</dbReference>
<protein>
    <recommendedName>
        <fullName evidence="4">DUF3667 domain-containing protein</fullName>
    </recommendedName>
</protein>
<sequence length="313" mass="35447">MHSTPKMIGEFIEDLFHADHRVWRTLKPLLFNPGFLTTEYLRGKRVTYTPPFRLYIVLSLIFFLFTSLSGSGVAVPTTIQTDAAAPAPATPATDAPIDPAARQLLEQLISRAPEAQREQTRNHVLNALRDVPAAQQRDVVTSILTPCNSQALGWMLPAEGANRERALEACRNVFADNGQRFGTAFWHHVPHMMFIFLPVIALWAKLLYLGSRRFYAEHLLFFVHFHAFVFLAITLGNGLDWIFGWFNGEWLSSLVNLALTGYVPWYLYRAMRRVYGQSGFVTFLKFVLLTLFYLASLLLTLGGLVIFTALTLH</sequence>
<dbReference type="InterPro" id="IPR022134">
    <property type="entry name" value="DUF3667"/>
</dbReference>
<evidence type="ECO:0000313" key="2">
    <source>
        <dbReference type="EMBL" id="MBB6092691.1"/>
    </source>
</evidence>
<accession>A0A841HHQ1</accession>
<feature type="transmembrane region" description="Helical" evidence="1">
    <location>
        <begin position="52"/>
        <end position="75"/>
    </location>
</feature>
<dbReference type="Proteomes" id="UP000588068">
    <property type="component" value="Unassembled WGS sequence"/>
</dbReference>
<dbReference type="AlphaFoldDB" id="A0A841HHQ1"/>
<feature type="transmembrane region" description="Helical" evidence="1">
    <location>
        <begin position="220"/>
        <end position="244"/>
    </location>
</feature>
<proteinExistence type="predicted"/>
<evidence type="ECO:0008006" key="4">
    <source>
        <dbReference type="Google" id="ProtNLM"/>
    </source>
</evidence>
<dbReference type="Pfam" id="PF12412">
    <property type="entry name" value="DUF3667"/>
    <property type="match status" value="1"/>
</dbReference>
<keyword evidence="1" id="KW-1133">Transmembrane helix</keyword>
<feature type="transmembrane region" description="Helical" evidence="1">
    <location>
        <begin position="189"/>
        <end position="208"/>
    </location>
</feature>
<evidence type="ECO:0000313" key="3">
    <source>
        <dbReference type="Proteomes" id="UP000588068"/>
    </source>
</evidence>